<organism evidence="9 10">
    <name type="scientific">Pseudomonas vanderleydeniana</name>
    <dbReference type="NCBI Taxonomy" id="2745495"/>
    <lineage>
        <taxon>Bacteria</taxon>
        <taxon>Pseudomonadati</taxon>
        <taxon>Pseudomonadota</taxon>
        <taxon>Gammaproteobacteria</taxon>
        <taxon>Pseudomonadales</taxon>
        <taxon>Pseudomonadaceae</taxon>
        <taxon>Pseudomonas</taxon>
    </lineage>
</organism>
<comment type="pathway">
    <text evidence="2 7">Sulfur metabolism; hydrogen sulfide biosynthesis; sulfite from sulfate: step 2/3.</text>
</comment>
<dbReference type="InterPro" id="IPR002891">
    <property type="entry name" value="APS"/>
</dbReference>
<reference evidence="9 10" key="1">
    <citation type="journal article" date="2020" name="Microorganisms">
        <title>Reliable Identification of Environmental Pseudomonas Isolates Using the rpoD Gene.</title>
        <authorList>
            <consortium name="The Broad Institute Genome Sequencing Platform"/>
            <person name="Girard L."/>
            <person name="Lood C."/>
            <person name="Rokni-Zadeh H."/>
            <person name="van Noort V."/>
            <person name="Lavigne R."/>
            <person name="De Mot R."/>
        </authorList>
    </citation>
    <scope>NUCLEOTIDE SEQUENCE [LARGE SCALE GENOMIC DNA]</scope>
    <source>
        <strain evidence="9 10">RW8P3</strain>
    </source>
</reference>
<keyword evidence="5 7" id="KW-0547">Nucleotide-binding</keyword>
<gene>
    <name evidence="9" type="primary">cysC</name>
    <name evidence="9" type="ORF">HU752_001775</name>
</gene>
<dbReference type="NCBIfam" id="NF003013">
    <property type="entry name" value="PRK03846.1"/>
    <property type="match status" value="1"/>
</dbReference>
<dbReference type="PANTHER" id="PTHR42700:SF1">
    <property type="entry name" value="SULFATE ADENYLYLTRANSFERASE"/>
    <property type="match status" value="1"/>
</dbReference>
<dbReference type="CDD" id="cd02027">
    <property type="entry name" value="APSK"/>
    <property type="match status" value="1"/>
</dbReference>
<dbReference type="InterPro" id="IPR027417">
    <property type="entry name" value="P-loop_NTPase"/>
</dbReference>
<evidence type="ECO:0000256" key="3">
    <source>
        <dbReference type="ARBA" id="ARBA00012121"/>
    </source>
</evidence>
<evidence type="ECO:0000256" key="6">
    <source>
        <dbReference type="ARBA" id="ARBA00022840"/>
    </source>
</evidence>
<dbReference type="KEGG" id="pvw:HU752_001775"/>
<dbReference type="GO" id="GO:0019379">
    <property type="term" value="P:sulfate assimilation, phosphoadenylyl sulfate reduction by phosphoadenylyl-sulfate reductase (thioredoxin)"/>
    <property type="evidence" value="ECO:0007669"/>
    <property type="project" value="TreeGrafter"/>
</dbReference>
<dbReference type="EMBL" id="CP077093">
    <property type="protein sequence ID" value="QXI28715.1"/>
    <property type="molecule type" value="Genomic_DNA"/>
</dbReference>
<evidence type="ECO:0000259" key="8">
    <source>
        <dbReference type="Pfam" id="PF01583"/>
    </source>
</evidence>
<evidence type="ECO:0000256" key="1">
    <source>
        <dbReference type="ARBA" id="ARBA00001823"/>
    </source>
</evidence>
<keyword evidence="6 7" id="KW-0067">ATP-binding</keyword>
<dbReference type="Proteomes" id="UP000634530">
    <property type="component" value="Chromosome"/>
</dbReference>
<dbReference type="RefSeq" id="WP_186684267.1">
    <property type="nucleotide sequence ID" value="NZ_CP077093.1"/>
</dbReference>
<feature type="domain" description="APS kinase" evidence="8">
    <location>
        <begin position="27"/>
        <end position="176"/>
    </location>
</feature>
<dbReference type="NCBIfam" id="TIGR00455">
    <property type="entry name" value="apsK"/>
    <property type="match status" value="1"/>
</dbReference>
<evidence type="ECO:0000256" key="2">
    <source>
        <dbReference type="ARBA" id="ARBA00004806"/>
    </source>
</evidence>
<comment type="similarity">
    <text evidence="7">Belongs to the APS kinase family.</text>
</comment>
<dbReference type="SUPFAM" id="SSF52540">
    <property type="entry name" value="P-loop containing nucleoside triphosphate hydrolases"/>
    <property type="match status" value="1"/>
</dbReference>
<sequence length="200" mass="21676">MPRRSSNLLAPQASVNRLQRETRNGHRGAAILLTGLPAAGKSTLSQALQATLFERGLQCLVLDGDALRGGLNSDLGFAESDRQENIRRASELAGLLVDNGQIVILAMIAPQARQRELFARRLGEDYHEVWCSASLQVCEARDPKGNYARARSGELASFTGVSAPYEIPDSPALILDTGRFSVQDCVAQLLEHLRGRGVIV</sequence>
<evidence type="ECO:0000256" key="5">
    <source>
        <dbReference type="ARBA" id="ARBA00022741"/>
    </source>
</evidence>
<evidence type="ECO:0000256" key="7">
    <source>
        <dbReference type="RuleBase" id="RU004347"/>
    </source>
</evidence>
<dbReference type="GO" id="GO:0005737">
    <property type="term" value="C:cytoplasm"/>
    <property type="evidence" value="ECO:0007669"/>
    <property type="project" value="TreeGrafter"/>
</dbReference>
<evidence type="ECO:0000256" key="4">
    <source>
        <dbReference type="ARBA" id="ARBA00022679"/>
    </source>
</evidence>
<dbReference type="GO" id="GO:0004781">
    <property type="term" value="F:sulfate adenylyltransferase (ATP) activity"/>
    <property type="evidence" value="ECO:0007669"/>
    <property type="project" value="TreeGrafter"/>
</dbReference>
<keyword evidence="4 7" id="KW-0808">Transferase</keyword>
<comment type="catalytic activity">
    <reaction evidence="1 7">
        <text>adenosine 5'-phosphosulfate + ATP = 3'-phosphoadenylyl sulfate + ADP + H(+)</text>
        <dbReference type="Rhea" id="RHEA:24152"/>
        <dbReference type="ChEBI" id="CHEBI:15378"/>
        <dbReference type="ChEBI" id="CHEBI:30616"/>
        <dbReference type="ChEBI" id="CHEBI:58243"/>
        <dbReference type="ChEBI" id="CHEBI:58339"/>
        <dbReference type="ChEBI" id="CHEBI:456216"/>
        <dbReference type="EC" id="2.7.1.25"/>
    </reaction>
</comment>
<accession>A0A9E6PLM3</accession>
<proteinExistence type="inferred from homology"/>
<reference evidence="9 10" key="2">
    <citation type="journal article" date="2021" name="Microorganisms">
        <title>The Ever-Expanding Pseudomonas Genus: Description of 43 New Species and Partition of the Pseudomonas putida Group.</title>
        <authorList>
            <person name="Girard L."/>
            <person name="Lood C."/>
            <person name="Hofte M."/>
            <person name="Vandamme P."/>
            <person name="Rokni-Zadeh H."/>
            <person name="van Noort V."/>
            <person name="Lavigne R."/>
            <person name="De Mot R."/>
        </authorList>
    </citation>
    <scope>NUCLEOTIDE SEQUENCE [LARGE SCALE GENOMIC DNA]</scope>
    <source>
        <strain evidence="9 10">RW8P3</strain>
    </source>
</reference>
<dbReference type="EC" id="2.7.1.25" evidence="3 7"/>
<dbReference type="GO" id="GO:0005524">
    <property type="term" value="F:ATP binding"/>
    <property type="evidence" value="ECO:0007669"/>
    <property type="project" value="UniProtKB-KW"/>
</dbReference>
<dbReference type="GO" id="GO:0004020">
    <property type="term" value="F:adenylylsulfate kinase activity"/>
    <property type="evidence" value="ECO:0007669"/>
    <property type="project" value="UniProtKB-EC"/>
</dbReference>
<dbReference type="Gene3D" id="3.40.50.300">
    <property type="entry name" value="P-loop containing nucleotide triphosphate hydrolases"/>
    <property type="match status" value="1"/>
</dbReference>
<name>A0A9E6PLM3_9PSED</name>
<keyword evidence="10" id="KW-1185">Reference proteome</keyword>
<dbReference type="GO" id="GO:0010134">
    <property type="term" value="P:sulfate assimilation via adenylyl sulfate reduction"/>
    <property type="evidence" value="ECO:0007669"/>
    <property type="project" value="TreeGrafter"/>
</dbReference>
<dbReference type="InterPro" id="IPR059117">
    <property type="entry name" value="APS_kinase_dom"/>
</dbReference>
<dbReference type="AlphaFoldDB" id="A0A9E6PLM3"/>
<evidence type="ECO:0000313" key="9">
    <source>
        <dbReference type="EMBL" id="QXI28715.1"/>
    </source>
</evidence>
<protein>
    <recommendedName>
        <fullName evidence="3 7">Adenylyl-sulfate kinase</fullName>
        <ecNumber evidence="3 7">2.7.1.25</ecNumber>
    </recommendedName>
</protein>
<dbReference type="Pfam" id="PF01583">
    <property type="entry name" value="APS_kinase"/>
    <property type="match status" value="1"/>
</dbReference>
<dbReference type="PANTHER" id="PTHR42700">
    <property type="entry name" value="SULFATE ADENYLYLTRANSFERASE"/>
    <property type="match status" value="1"/>
</dbReference>
<keyword evidence="7 9" id="KW-0418">Kinase</keyword>
<comment type="function">
    <text evidence="7">Catalyzes the synthesis of activated sulfate.</text>
</comment>
<dbReference type="InterPro" id="IPR050512">
    <property type="entry name" value="Sulf_AdTrans/APS_kinase"/>
</dbReference>
<evidence type="ECO:0000313" key="10">
    <source>
        <dbReference type="Proteomes" id="UP000634530"/>
    </source>
</evidence>